<protein>
    <submittedName>
        <fullName evidence="1">Uncharacterized protein</fullName>
    </submittedName>
</protein>
<reference evidence="1 2" key="1">
    <citation type="submission" date="2016-10" db="EMBL/GenBank/DDBJ databases">
        <authorList>
            <person name="de Groot N.N."/>
        </authorList>
    </citation>
    <scope>NUCLEOTIDE SEQUENCE [LARGE SCALE GENOMIC DNA]</scope>
    <source>
        <strain evidence="1 2">DSM 15283</strain>
    </source>
</reference>
<organism evidence="1 2">
    <name type="scientific">Shimia aestuarii</name>
    <dbReference type="NCBI Taxonomy" id="254406"/>
    <lineage>
        <taxon>Bacteria</taxon>
        <taxon>Pseudomonadati</taxon>
        <taxon>Pseudomonadota</taxon>
        <taxon>Alphaproteobacteria</taxon>
        <taxon>Rhodobacterales</taxon>
        <taxon>Roseobacteraceae</taxon>
    </lineage>
</organism>
<gene>
    <name evidence="1" type="ORF">SAMN04488042_101804</name>
</gene>
<keyword evidence="2" id="KW-1185">Reference proteome</keyword>
<dbReference type="OrthoDB" id="4471257at2"/>
<evidence type="ECO:0000313" key="1">
    <source>
        <dbReference type="EMBL" id="SFL59637.1"/>
    </source>
</evidence>
<dbReference type="Proteomes" id="UP000199144">
    <property type="component" value="Unassembled WGS sequence"/>
</dbReference>
<dbReference type="AlphaFoldDB" id="A0A1I4J054"/>
<accession>A0A1I4J054</accession>
<proteinExistence type="predicted"/>
<evidence type="ECO:0000313" key="2">
    <source>
        <dbReference type="Proteomes" id="UP000199144"/>
    </source>
</evidence>
<dbReference type="EMBL" id="FOTQ01000001">
    <property type="protein sequence ID" value="SFL59637.1"/>
    <property type="molecule type" value="Genomic_DNA"/>
</dbReference>
<name>A0A1I4J054_9RHOB</name>
<sequence length="109" mass="12020">MKPVVLLIGKLRQVISEVPRQLDHLPVNWLGAHDHAEVMHQLENEPNIACAIIGGSLPDDVRGDLVAMIATRRPDICIHVKDRASGPDAMAGFVDRVVRMQFVQDRAPA</sequence>
<dbReference type="RefSeq" id="WP_093091072.1">
    <property type="nucleotide sequence ID" value="NZ_FOTQ01000001.1"/>
</dbReference>
<dbReference type="STRING" id="254406.SAMN04488042_101804"/>